<dbReference type="PROSITE" id="PS50172">
    <property type="entry name" value="BRCT"/>
    <property type="match status" value="1"/>
</dbReference>
<evidence type="ECO:0000256" key="5">
    <source>
        <dbReference type="ARBA" id="ARBA00022634"/>
    </source>
</evidence>
<dbReference type="InterPro" id="IPR043519">
    <property type="entry name" value="NT_sf"/>
</dbReference>
<dbReference type="SUPFAM" id="SSF81585">
    <property type="entry name" value="PsbU/PolX domain-like"/>
    <property type="match status" value="1"/>
</dbReference>
<dbReference type="CDD" id="cd00141">
    <property type="entry name" value="NT_POLXc"/>
    <property type="match status" value="1"/>
</dbReference>
<dbReference type="InterPro" id="IPR018944">
    <property type="entry name" value="DNA_pol_lambd_fingers_domain"/>
</dbReference>
<evidence type="ECO:0000256" key="11">
    <source>
        <dbReference type="ARBA" id="ARBA00023125"/>
    </source>
</evidence>
<organism evidence="17 18">
    <name type="scientific">Riccia fluitans</name>
    <dbReference type="NCBI Taxonomy" id="41844"/>
    <lineage>
        <taxon>Eukaryota</taxon>
        <taxon>Viridiplantae</taxon>
        <taxon>Streptophyta</taxon>
        <taxon>Embryophyta</taxon>
        <taxon>Marchantiophyta</taxon>
        <taxon>Marchantiopsida</taxon>
        <taxon>Marchantiidae</taxon>
        <taxon>Marchantiales</taxon>
        <taxon>Ricciaceae</taxon>
        <taxon>Riccia</taxon>
    </lineage>
</organism>
<feature type="domain" description="BRCT" evidence="16">
    <location>
        <begin position="20"/>
        <end position="120"/>
    </location>
</feature>
<dbReference type="InterPro" id="IPR002054">
    <property type="entry name" value="DNA-dir_DNA_pol_X"/>
</dbReference>
<dbReference type="Gene3D" id="1.10.150.110">
    <property type="entry name" value="DNA polymerase beta, N-terminal domain-like"/>
    <property type="match status" value="1"/>
</dbReference>
<accession>A0ABD1YNH7</accession>
<dbReference type="InterPro" id="IPR002008">
    <property type="entry name" value="DNA_pol_X_beta-like"/>
</dbReference>
<dbReference type="InterPro" id="IPR037160">
    <property type="entry name" value="DNA_Pol_thumb_sf"/>
</dbReference>
<dbReference type="Proteomes" id="UP001605036">
    <property type="component" value="Unassembled WGS sequence"/>
</dbReference>
<dbReference type="PROSITE" id="PS00522">
    <property type="entry name" value="DNA_POLYMERASE_X"/>
    <property type="match status" value="1"/>
</dbReference>
<dbReference type="SMART" id="SM00483">
    <property type="entry name" value="POLXc"/>
    <property type="match status" value="1"/>
</dbReference>
<dbReference type="InterPro" id="IPR010996">
    <property type="entry name" value="HHH_MUS81"/>
</dbReference>
<dbReference type="Pfam" id="PF14791">
    <property type="entry name" value="DNA_pol_B_thumb"/>
    <property type="match status" value="1"/>
</dbReference>
<feature type="active site" description="Nucleophile; Schiff-base intermediate with DNA; for 5'-dRP lyase activity" evidence="15">
    <location>
        <position position="254"/>
    </location>
</feature>
<evidence type="ECO:0000256" key="12">
    <source>
        <dbReference type="ARBA" id="ARBA00023204"/>
    </source>
</evidence>
<comment type="catalytic activity">
    <reaction evidence="14">
        <text>DNA(n) + a 2'-deoxyribonucleoside 5'-triphosphate = DNA(n+1) + diphosphate</text>
        <dbReference type="Rhea" id="RHEA:22508"/>
        <dbReference type="Rhea" id="RHEA-COMP:17339"/>
        <dbReference type="Rhea" id="RHEA-COMP:17340"/>
        <dbReference type="ChEBI" id="CHEBI:33019"/>
        <dbReference type="ChEBI" id="CHEBI:61560"/>
        <dbReference type="ChEBI" id="CHEBI:173112"/>
        <dbReference type="EC" id="2.7.7.7"/>
    </reaction>
</comment>
<dbReference type="Gene3D" id="1.10.150.20">
    <property type="entry name" value="5' to 3' exonuclease, C-terminal subdomain"/>
    <property type="match status" value="1"/>
</dbReference>
<evidence type="ECO:0000256" key="15">
    <source>
        <dbReference type="PIRSR" id="PIRSR622312-50"/>
    </source>
</evidence>
<name>A0ABD1YNH7_9MARC</name>
<dbReference type="Pfam" id="PF14792">
    <property type="entry name" value="DNA_pol_B_palm"/>
    <property type="match status" value="1"/>
</dbReference>
<evidence type="ECO:0000313" key="18">
    <source>
        <dbReference type="Proteomes" id="UP001605036"/>
    </source>
</evidence>
<dbReference type="InterPro" id="IPR027421">
    <property type="entry name" value="DNA_pol_lamdba_lyase_dom_sf"/>
</dbReference>
<evidence type="ECO:0000256" key="2">
    <source>
        <dbReference type="ARBA" id="ARBA00008323"/>
    </source>
</evidence>
<comment type="similarity">
    <text evidence="2">Belongs to the DNA polymerase type-X family.</text>
</comment>
<evidence type="ECO:0000256" key="13">
    <source>
        <dbReference type="ARBA" id="ARBA00023239"/>
    </source>
</evidence>
<dbReference type="PRINTS" id="PR00869">
    <property type="entry name" value="DNAPOLX"/>
</dbReference>
<dbReference type="InterPro" id="IPR001357">
    <property type="entry name" value="BRCT_dom"/>
</dbReference>
<evidence type="ECO:0000256" key="8">
    <source>
        <dbReference type="ARBA" id="ARBA00022705"/>
    </source>
</evidence>
<gene>
    <name evidence="17" type="ORF">R1flu_015943</name>
</gene>
<keyword evidence="13" id="KW-0456">Lyase</keyword>
<dbReference type="SUPFAM" id="SSF47802">
    <property type="entry name" value="DNA polymerase beta, N-terminal domain-like"/>
    <property type="match status" value="1"/>
</dbReference>
<keyword evidence="18" id="KW-1185">Reference proteome</keyword>
<comment type="cofactor">
    <cofactor evidence="1">
        <name>Mn(2+)</name>
        <dbReference type="ChEBI" id="CHEBI:29035"/>
    </cofactor>
</comment>
<evidence type="ECO:0000256" key="10">
    <source>
        <dbReference type="ARBA" id="ARBA00022932"/>
    </source>
</evidence>
<dbReference type="Gene3D" id="3.30.460.10">
    <property type="entry name" value="Beta Polymerase, domain 2"/>
    <property type="match status" value="1"/>
</dbReference>
<dbReference type="PANTHER" id="PTHR11276:SF28">
    <property type="entry name" value="DNA POLYMERASE LAMBDA"/>
    <property type="match status" value="1"/>
</dbReference>
<dbReference type="InterPro" id="IPR022312">
    <property type="entry name" value="DNA_pol_X"/>
</dbReference>
<dbReference type="Gene3D" id="3.40.50.10190">
    <property type="entry name" value="BRCT domain"/>
    <property type="match status" value="1"/>
</dbReference>
<dbReference type="GO" id="GO:0003677">
    <property type="term" value="F:DNA binding"/>
    <property type="evidence" value="ECO:0007669"/>
    <property type="project" value="UniProtKB-KW"/>
</dbReference>
<dbReference type="InterPro" id="IPR029398">
    <property type="entry name" value="PolB_thumb"/>
</dbReference>
<dbReference type="PANTHER" id="PTHR11276">
    <property type="entry name" value="DNA POLYMERASE TYPE-X FAMILY MEMBER"/>
    <property type="match status" value="1"/>
</dbReference>
<dbReference type="GO" id="GO:0006281">
    <property type="term" value="P:DNA repair"/>
    <property type="evidence" value="ECO:0007669"/>
    <property type="project" value="UniProtKB-KW"/>
</dbReference>
<dbReference type="AlphaFoldDB" id="A0ABD1YNH7"/>
<dbReference type="GO" id="GO:0016829">
    <property type="term" value="F:lyase activity"/>
    <property type="evidence" value="ECO:0007669"/>
    <property type="project" value="UniProtKB-KW"/>
</dbReference>
<keyword evidence="5" id="KW-0237">DNA synthesis</keyword>
<dbReference type="GO" id="GO:0003887">
    <property type="term" value="F:DNA-directed DNA polymerase activity"/>
    <property type="evidence" value="ECO:0007669"/>
    <property type="project" value="UniProtKB-KW"/>
</dbReference>
<evidence type="ECO:0000256" key="7">
    <source>
        <dbReference type="ARBA" id="ARBA00022695"/>
    </source>
</evidence>
<keyword evidence="11" id="KW-0238">DNA-binding</keyword>
<dbReference type="InterPro" id="IPR036420">
    <property type="entry name" value="BRCT_dom_sf"/>
</dbReference>
<keyword evidence="7" id="KW-0548">Nucleotidyltransferase</keyword>
<dbReference type="Pfam" id="PF10391">
    <property type="entry name" value="DNA_pol_lambd_f"/>
    <property type="match status" value="1"/>
</dbReference>
<reference evidence="17 18" key="1">
    <citation type="submission" date="2024-09" db="EMBL/GenBank/DDBJ databases">
        <title>Chromosome-scale assembly of Riccia fluitans.</title>
        <authorList>
            <person name="Paukszto L."/>
            <person name="Sawicki J."/>
            <person name="Karawczyk K."/>
            <person name="Piernik-Szablinska J."/>
            <person name="Szczecinska M."/>
            <person name="Mazdziarz M."/>
        </authorList>
    </citation>
    <scope>NUCLEOTIDE SEQUENCE [LARGE SCALE GENOMIC DNA]</scope>
    <source>
        <strain evidence="17">Rf_01</strain>
        <tissue evidence="17">Aerial parts of the thallus</tissue>
    </source>
</reference>
<evidence type="ECO:0000256" key="3">
    <source>
        <dbReference type="ARBA" id="ARBA00012417"/>
    </source>
</evidence>
<dbReference type="GO" id="GO:0006260">
    <property type="term" value="P:DNA replication"/>
    <property type="evidence" value="ECO:0007669"/>
    <property type="project" value="UniProtKB-KW"/>
</dbReference>
<sequence length="807" mass="90971">MKPRGSKQNQRLKCASKGEQHGGLFSGLHAIFIELGVSRKRLQVWQNRFETLGGTVLTSKSPQFDQDVQIIVLASHRTAISKGFNFQRLRFSTKLSFVEFKWIEECLQSGKLLPYESYSIETSQDGFVTTKEGEVCVDSEHSTAAPAVVSSVADDHIIASVNLVHVKTNDGVIGECTDDGNLDSILDDDTPDYNKDLSRPLLELSEIYANVFGDEWRSFTYRKVANKLDKLPYKVSNADELKSIQGIGKSMITKVKEILSTGQLQKLVNLKANTQVQIMQLFASVWGIGPKVARRLYQAGHRSLIDVSGDSALSSMARIGLKYHHDISQRIPQAEVAAAGAFVRDILENLCPGAVMTVGGSYRRGHATCGDIDLLITHPDGHSHNGLLGRLLSILQELEFLVPFSSSSAESSTHKVDTYMGICKHPQYPHYRRIDFKFYPKECYAFALVYFTGNDVLNRRIRYLARTKGYKLSDQGLYPRIGSHKDAQASETSIPYDHNLLGGMHTDYFNGGLIRDIFSNPLQIMYPRFGDKGRKVSFSFGASNQVQFKASQFSIPHGYRVLVPFGNPCTLLNGSLYWLAYEAYGYDPSEVLVRPLVKFDLQLEEWTVARDPEPPSEVSDIFQIAALEEKIVLLDWKGDSLLNDLRQLGPEISLMDEKVKDFVYDDSYPVWSIGQGQFLYDLYEDELSRDPLKILVYDQTEGTVSLLPTSEQLTGSHESFWAFRPSFRAFVWNWRYIFCVGLREGNLTFSAAVQENEKLALLRLLPLSAQTKQRFSVHMAQRIESLQATYCTNTTGKYFTIIISWVH</sequence>
<proteinExistence type="inferred from homology"/>
<dbReference type="EC" id="2.7.7.7" evidence="3"/>
<dbReference type="Pfam" id="PF14716">
    <property type="entry name" value="HHH_8"/>
    <property type="match status" value="1"/>
</dbReference>
<keyword evidence="10" id="KW-0239">DNA-directed DNA polymerase</keyword>
<dbReference type="SUPFAM" id="SSF52113">
    <property type="entry name" value="BRCT domain"/>
    <property type="match status" value="1"/>
</dbReference>
<evidence type="ECO:0000256" key="6">
    <source>
        <dbReference type="ARBA" id="ARBA00022679"/>
    </source>
</evidence>
<dbReference type="InterPro" id="IPR019843">
    <property type="entry name" value="DNA_pol-X_BS"/>
</dbReference>
<comment type="caution">
    <text evidence="17">The sequence shown here is derived from an EMBL/GenBank/DDBJ whole genome shotgun (WGS) entry which is preliminary data.</text>
</comment>
<keyword evidence="6" id="KW-0808">Transferase</keyword>
<dbReference type="PRINTS" id="PR00870">
    <property type="entry name" value="DNAPOLXBETA"/>
</dbReference>
<evidence type="ECO:0000259" key="16">
    <source>
        <dbReference type="PROSITE" id="PS50172"/>
    </source>
</evidence>
<keyword evidence="12" id="KW-0234">DNA repair</keyword>
<keyword evidence="9" id="KW-0227">DNA damage</keyword>
<evidence type="ECO:0000256" key="1">
    <source>
        <dbReference type="ARBA" id="ARBA00001936"/>
    </source>
</evidence>
<evidence type="ECO:0000256" key="14">
    <source>
        <dbReference type="ARBA" id="ARBA00049244"/>
    </source>
</evidence>
<protein>
    <recommendedName>
        <fullName evidence="4">DNA polymerase lambda</fullName>
        <ecNumber evidence="3">2.7.7.7</ecNumber>
    </recommendedName>
</protein>
<dbReference type="InterPro" id="IPR028207">
    <property type="entry name" value="DNA_pol_B_palm_palm"/>
</dbReference>
<dbReference type="Gene3D" id="3.30.210.10">
    <property type="entry name" value="DNA polymerase, thumb domain"/>
    <property type="match status" value="1"/>
</dbReference>
<evidence type="ECO:0000256" key="4">
    <source>
        <dbReference type="ARBA" id="ARBA00016513"/>
    </source>
</evidence>
<evidence type="ECO:0000313" key="17">
    <source>
        <dbReference type="EMBL" id="KAL2631257.1"/>
    </source>
</evidence>
<evidence type="ECO:0000256" key="9">
    <source>
        <dbReference type="ARBA" id="ARBA00022763"/>
    </source>
</evidence>
<dbReference type="SUPFAM" id="SSF81301">
    <property type="entry name" value="Nucleotidyltransferase"/>
    <property type="match status" value="1"/>
</dbReference>
<dbReference type="EMBL" id="JBHFFA010000004">
    <property type="protein sequence ID" value="KAL2631257.1"/>
    <property type="molecule type" value="Genomic_DNA"/>
</dbReference>
<keyword evidence="8" id="KW-0235">DNA replication</keyword>